<dbReference type="Proteomes" id="UP001233999">
    <property type="component" value="Unassembled WGS sequence"/>
</dbReference>
<keyword evidence="1" id="KW-1133">Transmembrane helix</keyword>
<feature type="non-terminal residue" evidence="2">
    <location>
        <position position="1"/>
    </location>
</feature>
<reference evidence="2" key="1">
    <citation type="journal article" date="2023" name="IScience">
        <title>Live-bearing cockroach genome reveals convergent evolutionary mechanisms linked to viviparity in insects and beyond.</title>
        <authorList>
            <person name="Fouks B."/>
            <person name="Harrison M.C."/>
            <person name="Mikhailova A.A."/>
            <person name="Marchal E."/>
            <person name="English S."/>
            <person name="Carruthers M."/>
            <person name="Jennings E.C."/>
            <person name="Chiamaka E.L."/>
            <person name="Frigard R.A."/>
            <person name="Pippel M."/>
            <person name="Attardo G.M."/>
            <person name="Benoit J.B."/>
            <person name="Bornberg-Bauer E."/>
            <person name="Tobe S.S."/>
        </authorList>
    </citation>
    <scope>NUCLEOTIDE SEQUENCE</scope>
    <source>
        <strain evidence="2">Stay&amp;Tobe</strain>
    </source>
</reference>
<keyword evidence="3" id="KW-1185">Reference proteome</keyword>
<feature type="transmembrane region" description="Helical" evidence="1">
    <location>
        <begin position="51"/>
        <end position="72"/>
    </location>
</feature>
<accession>A0AAD7ZCK7</accession>
<organism evidence="2 3">
    <name type="scientific">Diploptera punctata</name>
    <name type="common">Pacific beetle cockroach</name>
    <dbReference type="NCBI Taxonomy" id="6984"/>
    <lineage>
        <taxon>Eukaryota</taxon>
        <taxon>Metazoa</taxon>
        <taxon>Ecdysozoa</taxon>
        <taxon>Arthropoda</taxon>
        <taxon>Hexapoda</taxon>
        <taxon>Insecta</taxon>
        <taxon>Pterygota</taxon>
        <taxon>Neoptera</taxon>
        <taxon>Polyneoptera</taxon>
        <taxon>Dictyoptera</taxon>
        <taxon>Blattodea</taxon>
        <taxon>Blaberoidea</taxon>
        <taxon>Blaberidae</taxon>
        <taxon>Diplopterinae</taxon>
        <taxon>Diploptera</taxon>
    </lineage>
</organism>
<keyword evidence="1" id="KW-0472">Membrane</keyword>
<proteinExistence type="predicted"/>
<evidence type="ECO:0000256" key="1">
    <source>
        <dbReference type="SAM" id="Phobius"/>
    </source>
</evidence>
<keyword evidence="1" id="KW-0812">Transmembrane</keyword>
<dbReference type="EMBL" id="JASPKZ010009340">
    <property type="protein sequence ID" value="KAJ9577822.1"/>
    <property type="molecule type" value="Genomic_DNA"/>
</dbReference>
<protein>
    <submittedName>
        <fullName evidence="2">Uncharacterized protein</fullName>
    </submittedName>
</protein>
<comment type="caution">
    <text evidence="2">The sequence shown here is derived from an EMBL/GenBank/DDBJ whole genome shotgun (WGS) entry which is preliminary data.</text>
</comment>
<evidence type="ECO:0000313" key="3">
    <source>
        <dbReference type="Proteomes" id="UP001233999"/>
    </source>
</evidence>
<dbReference type="AlphaFoldDB" id="A0AAD7ZCK7"/>
<gene>
    <name evidence="2" type="ORF">L9F63_025319</name>
</gene>
<reference evidence="2" key="2">
    <citation type="submission" date="2023-05" db="EMBL/GenBank/DDBJ databases">
        <authorList>
            <person name="Fouks B."/>
        </authorList>
    </citation>
    <scope>NUCLEOTIDE SEQUENCE</scope>
    <source>
        <strain evidence="2">Stay&amp;Tobe</strain>
        <tissue evidence="2">Testes</tissue>
    </source>
</reference>
<name>A0AAD7ZCK7_DIPPU</name>
<feature type="non-terminal residue" evidence="2">
    <location>
        <position position="78"/>
    </location>
</feature>
<evidence type="ECO:0000313" key="2">
    <source>
        <dbReference type="EMBL" id="KAJ9577822.1"/>
    </source>
</evidence>
<sequence>QSAYDSFIINFSNQVCLHKSEHVAAASVYIFSHFLVLSPKSINSSPFFKFFHVYILLYPLISLSSFLFQYALFFQYAL</sequence>